<keyword evidence="2" id="KW-0012">Acyltransferase</keyword>
<sequence length="139" mass="15185">MSDYHLVGTVPSVEDFCRLRIISGLTPRPAEAARLGLPNSCYGVHILCRETVIGMGRIVGDGALNMDIVDVAVDPAHQGKGVGRMIMETLTKWLDQNACDGAYVTLMADVPELYEKFGFTRVSPVSEGMARIWKNIKTS</sequence>
<proteinExistence type="predicted"/>
<dbReference type="PROSITE" id="PS51186">
    <property type="entry name" value="GNAT"/>
    <property type="match status" value="1"/>
</dbReference>
<keyword evidence="5" id="KW-1185">Reference proteome</keyword>
<dbReference type="Gene3D" id="3.40.630.30">
    <property type="match status" value="1"/>
</dbReference>
<evidence type="ECO:0000313" key="4">
    <source>
        <dbReference type="EMBL" id="SFO15712.1"/>
    </source>
</evidence>
<dbReference type="InterPro" id="IPR000182">
    <property type="entry name" value="GNAT_dom"/>
</dbReference>
<dbReference type="CDD" id="cd04301">
    <property type="entry name" value="NAT_SF"/>
    <property type="match status" value="1"/>
</dbReference>
<evidence type="ECO:0000256" key="1">
    <source>
        <dbReference type="ARBA" id="ARBA00022679"/>
    </source>
</evidence>
<organism evidence="4 5">
    <name type="scientific">Candidatus Pantoea varia</name>
    <dbReference type="NCBI Taxonomy" id="1881036"/>
    <lineage>
        <taxon>Bacteria</taxon>
        <taxon>Pseudomonadati</taxon>
        <taxon>Pseudomonadota</taxon>
        <taxon>Gammaproteobacteria</taxon>
        <taxon>Enterobacterales</taxon>
        <taxon>Erwiniaceae</taxon>
        <taxon>Pantoea</taxon>
    </lineage>
</organism>
<dbReference type="Pfam" id="PF13508">
    <property type="entry name" value="Acetyltransf_7"/>
    <property type="match status" value="1"/>
</dbReference>
<evidence type="ECO:0000259" key="3">
    <source>
        <dbReference type="PROSITE" id="PS51186"/>
    </source>
</evidence>
<dbReference type="EMBL" id="FOVG01000003">
    <property type="protein sequence ID" value="SFO15712.1"/>
    <property type="molecule type" value="Genomic_DNA"/>
</dbReference>
<evidence type="ECO:0000256" key="2">
    <source>
        <dbReference type="ARBA" id="ARBA00023315"/>
    </source>
</evidence>
<dbReference type="GO" id="GO:0008080">
    <property type="term" value="F:N-acetyltransferase activity"/>
    <property type="evidence" value="ECO:0007669"/>
    <property type="project" value="InterPro"/>
</dbReference>
<name>A0A1I5EW10_9GAMM</name>
<dbReference type="InterPro" id="IPR016181">
    <property type="entry name" value="Acyl_CoA_acyltransferase"/>
</dbReference>
<accession>A0A1I5EW10</accession>
<evidence type="ECO:0000313" key="5">
    <source>
        <dbReference type="Proteomes" id="UP000198968"/>
    </source>
</evidence>
<dbReference type="InterPro" id="IPR045039">
    <property type="entry name" value="NSI-like"/>
</dbReference>
<reference evidence="5" key="1">
    <citation type="submission" date="2016-10" db="EMBL/GenBank/DDBJ databases">
        <authorList>
            <person name="Varghese N."/>
            <person name="Submissions S."/>
        </authorList>
    </citation>
    <scope>NUCLEOTIDE SEQUENCE [LARGE SCALE GENOMIC DNA]</scope>
    <source>
        <strain evidence="5">OV426</strain>
    </source>
</reference>
<dbReference type="Proteomes" id="UP000198968">
    <property type="component" value="Unassembled WGS sequence"/>
</dbReference>
<dbReference type="GO" id="GO:0005737">
    <property type="term" value="C:cytoplasm"/>
    <property type="evidence" value="ECO:0007669"/>
    <property type="project" value="TreeGrafter"/>
</dbReference>
<feature type="domain" description="N-acetyltransferase" evidence="3">
    <location>
        <begin position="2"/>
        <end position="137"/>
    </location>
</feature>
<protein>
    <submittedName>
        <fullName evidence="4">Acetyltransferase (GNAT) family protein</fullName>
    </submittedName>
</protein>
<dbReference type="OrthoDB" id="9775804at2"/>
<dbReference type="SUPFAM" id="SSF55729">
    <property type="entry name" value="Acyl-CoA N-acyltransferases (Nat)"/>
    <property type="match status" value="1"/>
</dbReference>
<keyword evidence="1 4" id="KW-0808">Transferase</keyword>
<dbReference type="AlphaFoldDB" id="A0A1I5EW10"/>
<dbReference type="PANTHER" id="PTHR43626:SF4">
    <property type="entry name" value="GCN5-RELATED N-ACETYLTRANSFERASE 2, CHLOROPLASTIC"/>
    <property type="match status" value="1"/>
</dbReference>
<dbReference type="PANTHER" id="PTHR43626">
    <property type="entry name" value="ACYL-COA N-ACYLTRANSFERASE"/>
    <property type="match status" value="1"/>
</dbReference>
<gene>
    <name evidence="4" type="ORF">SAMN05428971_3142</name>
</gene>
<dbReference type="RefSeq" id="WP_090965218.1">
    <property type="nucleotide sequence ID" value="NZ_FOVG01000003.1"/>
</dbReference>